<dbReference type="Proteomes" id="UP000517252">
    <property type="component" value="Unassembled WGS sequence"/>
</dbReference>
<name>A0A6V8QVW1_TRIAP</name>
<dbReference type="EMBL" id="BLZH01000007">
    <property type="protein sequence ID" value="GFP56804.1"/>
    <property type="molecule type" value="Genomic_DNA"/>
</dbReference>
<protein>
    <submittedName>
        <fullName evidence="1">Uncharacterized protein</fullName>
    </submittedName>
</protein>
<proteinExistence type="predicted"/>
<gene>
    <name evidence="1" type="ORF">TASIC1_0007029600</name>
</gene>
<organism evidence="1 2">
    <name type="scientific">Trichoderma asperellum</name>
    <name type="common">Filamentous fungus</name>
    <dbReference type="NCBI Taxonomy" id="101201"/>
    <lineage>
        <taxon>Eukaryota</taxon>
        <taxon>Fungi</taxon>
        <taxon>Dikarya</taxon>
        <taxon>Ascomycota</taxon>
        <taxon>Pezizomycotina</taxon>
        <taxon>Sordariomycetes</taxon>
        <taxon>Hypocreomycetidae</taxon>
        <taxon>Hypocreales</taxon>
        <taxon>Hypocreaceae</taxon>
        <taxon>Trichoderma</taxon>
    </lineage>
</organism>
<comment type="caution">
    <text evidence="1">The sequence shown here is derived from an EMBL/GenBank/DDBJ whole genome shotgun (WGS) entry which is preliminary data.</text>
</comment>
<evidence type="ECO:0000313" key="2">
    <source>
        <dbReference type="Proteomes" id="UP000517252"/>
    </source>
</evidence>
<accession>A0A6V8QVW1</accession>
<dbReference type="AlphaFoldDB" id="A0A6V8QVW1"/>
<sequence length="98" mass="10312">MLDLLGHAGPVLGAAADRFLFASGPLTESHSPAPLFLPFSRRLLPHLDRRAARITALLELLFPPPLASSRFVPSRLPLDAAEASGQASSLNELACATG</sequence>
<reference evidence="1 2" key="1">
    <citation type="submission" date="2020-07" db="EMBL/GenBank/DDBJ databases">
        <title>Trichoderma asperellum IC-1 whole genome shotgun sequence.</title>
        <authorList>
            <person name="Kanamasa S."/>
            <person name="Takahashi H."/>
        </authorList>
    </citation>
    <scope>NUCLEOTIDE SEQUENCE [LARGE SCALE GENOMIC DNA]</scope>
    <source>
        <strain evidence="1 2">IC-1</strain>
    </source>
</reference>
<evidence type="ECO:0000313" key="1">
    <source>
        <dbReference type="EMBL" id="GFP56804.1"/>
    </source>
</evidence>